<evidence type="ECO:0000256" key="1">
    <source>
        <dbReference type="SAM" id="MobiDB-lite"/>
    </source>
</evidence>
<comment type="caution">
    <text evidence="2">The sequence shown here is derived from an EMBL/GenBank/DDBJ whole genome shotgun (WGS) entry which is preliminary data.</text>
</comment>
<proteinExistence type="predicted"/>
<dbReference type="GeneID" id="92032946"/>
<evidence type="ECO:0000313" key="3">
    <source>
        <dbReference type="Proteomes" id="UP001360953"/>
    </source>
</evidence>
<protein>
    <submittedName>
        <fullName evidence="2">Uncharacterized protein</fullName>
    </submittedName>
</protein>
<feature type="region of interest" description="Disordered" evidence="1">
    <location>
        <begin position="136"/>
        <end position="186"/>
    </location>
</feature>
<organism evidence="2 3">
    <name type="scientific">Phyllosticta citribraziliensis</name>
    <dbReference type="NCBI Taxonomy" id="989973"/>
    <lineage>
        <taxon>Eukaryota</taxon>
        <taxon>Fungi</taxon>
        <taxon>Dikarya</taxon>
        <taxon>Ascomycota</taxon>
        <taxon>Pezizomycotina</taxon>
        <taxon>Dothideomycetes</taxon>
        <taxon>Dothideomycetes incertae sedis</taxon>
        <taxon>Botryosphaeriales</taxon>
        <taxon>Phyllostictaceae</taxon>
        <taxon>Phyllosticta</taxon>
    </lineage>
</organism>
<accession>A0ABR1LTI2</accession>
<dbReference type="Proteomes" id="UP001360953">
    <property type="component" value="Unassembled WGS sequence"/>
</dbReference>
<keyword evidence="3" id="KW-1185">Reference proteome</keyword>
<reference evidence="2 3" key="1">
    <citation type="submission" date="2024-04" db="EMBL/GenBank/DDBJ databases">
        <title>Phyllosticta paracitricarpa is synonymous to the EU quarantine fungus P. citricarpa based on phylogenomic analyses.</title>
        <authorList>
            <consortium name="Lawrence Berkeley National Laboratory"/>
            <person name="Van ingen-buijs V.A."/>
            <person name="Van westerhoven A.C."/>
            <person name="Haridas S."/>
            <person name="Skiadas P."/>
            <person name="Martin F."/>
            <person name="Groenewald J.Z."/>
            <person name="Crous P.W."/>
            <person name="Seidl M.F."/>
        </authorList>
    </citation>
    <scope>NUCLEOTIDE SEQUENCE [LARGE SCALE GENOMIC DNA]</scope>
    <source>
        <strain evidence="2 3">CPC 17464</strain>
    </source>
</reference>
<name>A0ABR1LTI2_9PEZI</name>
<evidence type="ECO:0000313" key="2">
    <source>
        <dbReference type="EMBL" id="KAK7538483.1"/>
    </source>
</evidence>
<dbReference type="RefSeq" id="XP_066656170.1">
    <property type="nucleotide sequence ID" value="XM_066800040.1"/>
</dbReference>
<feature type="compositionally biased region" description="Acidic residues" evidence="1">
    <location>
        <begin position="139"/>
        <end position="153"/>
    </location>
</feature>
<gene>
    <name evidence="2" type="ORF">J3D65DRAFT_622131</name>
</gene>
<sequence length="186" mass="21073">MSPKRASNLSLMFKWRDDNAWERARAGDKEEGFRLANELLLEPRLGDYHAANMHLLLTKSDHGPVAHGREAIRLYTRLINDTSVDHLITYLSKKLNQAQEWLEEAQEREATEKERWAGMTDEEIVDAKIAEALKVPVEEDHEGCEDEAGEGEADQGTVGRMRSLSIQQGQGKGRPKGRYDSGFQEP</sequence>
<dbReference type="EMBL" id="JBBPEH010000005">
    <property type="protein sequence ID" value="KAK7538483.1"/>
    <property type="molecule type" value="Genomic_DNA"/>
</dbReference>